<dbReference type="PANTHER" id="PTHR44259:SF26">
    <property type="entry name" value="F-BOX FAMILY PROTEIN-LIKE PROTEIN"/>
    <property type="match status" value="1"/>
</dbReference>
<evidence type="ECO:0000313" key="4">
    <source>
        <dbReference type="Proteomes" id="UP001642260"/>
    </source>
</evidence>
<reference evidence="3 4" key="1">
    <citation type="submission" date="2022-03" db="EMBL/GenBank/DDBJ databases">
        <authorList>
            <person name="Macdonald S."/>
            <person name="Ahmed S."/>
            <person name="Newling K."/>
        </authorList>
    </citation>
    <scope>NUCLEOTIDE SEQUENCE [LARGE SCALE GENOMIC DNA]</scope>
</reference>
<dbReference type="SUPFAM" id="SSF81383">
    <property type="entry name" value="F-box domain"/>
    <property type="match status" value="1"/>
</dbReference>
<dbReference type="AlphaFoldDB" id="A0ABC8LI25"/>
<dbReference type="InterPro" id="IPR050942">
    <property type="entry name" value="F-box_BR-signaling"/>
</dbReference>
<feature type="domain" description="KIB1-4 beta-propeller" evidence="2">
    <location>
        <begin position="84"/>
        <end position="264"/>
    </location>
</feature>
<evidence type="ECO:0000259" key="2">
    <source>
        <dbReference type="Pfam" id="PF03478"/>
    </source>
</evidence>
<dbReference type="PANTHER" id="PTHR44259">
    <property type="entry name" value="OS07G0183000 PROTEIN-RELATED"/>
    <property type="match status" value="1"/>
</dbReference>
<sequence length="283" mass="32870">MKNTTDSEPEDLFKRKDSSQWSQLPRDLIRSVFKRLSFGDFERGKSVCWSWYCVSRECYPKNQIPWLILFPHENDNNNCCCKLFNPEEKDKIYTTTQDLGFEKGTKCVATCGCGCWLLMQNHLSNLYIVDLLTPGERIILPPVQSQLGNIKVERIVGDYFRLRTSFVTHQFQGTLTYACQLWVDEETKDYLVMWTLINDCVVICKKGDKFWRQIPPDCSSGFGECRDMVYKDHKLYYHYHSSYSGVNTIRVWDFSGEIPRKVSETIVTTDLSSEPPHSGGSIQ</sequence>
<dbReference type="EMBL" id="CAKOAT010581820">
    <property type="protein sequence ID" value="CAH8383290.1"/>
    <property type="molecule type" value="Genomic_DNA"/>
</dbReference>
<comment type="caution">
    <text evidence="3">The sequence shown here is derived from an EMBL/GenBank/DDBJ whole genome shotgun (WGS) entry which is preliminary data.</text>
</comment>
<accession>A0ABC8LI25</accession>
<dbReference type="InterPro" id="IPR001810">
    <property type="entry name" value="F-box_dom"/>
</dbReference>
<dbReference type="InterPro" id="IPR005174">
    <property type="entry name" value="KIB1-4_b-propeller"/>
</dbReference>
<proteinExistence type="predicted"/>
<keyword evidence="4" id="KW-1185">Reference proteome</keyword>
<dbReference type="Pfam" id="PF03478">
    <property type="entry name" value="Beta-prop_KIB1-4"/>
    <property type="match status" value="1"/>
</dbReference>
<dbReference type="Proteomes" id="UP001642260">
    <property type="component" value="Unassembled WGS sequence"/>
</dbReference>
<dbReference type="Pfam" id="PF00646">
    <property type="entry name" value="F-box"/>
    <property type="match status" value="1"/>
</dbReference>
<organism evidence="3 4">
    <name type="scientific">Eruca vesicaria subsp. sativa</name>
    <name type="common">Garden rocket</name>
    <name type="synonym">Eruca sativa</name>
    <dbReference type="NCBI Taxonomy" id="29727"/>
    <lineage>
        <taxon>Eukaryota</taxon>
        <taxon>Viridiplantae</taxon>
        <taxon>Streptophyta</taxon>
        <taxon>Embryophyta</taxon>
        <taxon>Tracheophyta</taxon>
        <taxon>Spermatophyta</taxon>
        <taxon>Magnoliopsida</taxon>
        <taxon>eudicotyledons</taxon>
        <taxon>Gunneridae</taxon>
        <taxon>Pentapetalae</taxon>
        <taxon>rosids</taxon>
        <taxon>malvids</taxon>
        <taxon>Brassicales</taxon>
        <taxon>Brassicaceae</taxon>
        <taxon>Brassiceae</taxon>
        <taxon>Eruca</taxon>
    </lineage>
</organism>
<dbReference type="InterPro" id="IPR036047">
    <property type="entry name" value="F-box-like_dom_sf"/>
</dbReference>
<protein>
    <recommendedName>
        <fullName evidence="5">F-box domain-containing protein</fullName>
    </recommendedName>
</protein>
<feature type="domain" description="F-box" evidence="1">
    <location>
        <begin position="21"/>
        <end position="60"/>
    </location>
</feature>
<evidence type="ECO:0000313" key="3">
    <source>
        <dbReference type="EMBL" id="CAH8383290.1"/>
    </source>
</evidence>
<dbReference type="Gene3D" id="1.20.1280.50">
    <property type="match status" value="1"/>
</dbReference>
<gene>
    <name evidence="3" type="ORF">ERUC_LOCUS35773</name>
</gene>
<evidence type="ECO:0008006" key="5">
    <source>
        <dbReference type="Google" id="ProtNLM"/>
    </source>
</evidence>
<evidence type="ECO:0000259" key="1">
    <source>
        <dbReference type="Pfam" id="PF00646"/>
    </source>
</evidence>
<name>A0ABC8LI25_ERUVS</name>